<dbReference type="PROSITE" id="PS00674">
    <property type="entry name" value="AAA"/>
    <property type="match status" value="1"/>
</dbReference>
<dbReference type="WBParaSite" id="SMUV_0000405901-mRNA-1">
    <property type="protein sequence ID" value="SMUV_0000405901-mRNA-1"/>
    <property type="gene ID" value="SMUV_0000405901"/>
</dbReference>
<dbReference type="InterPro" id="IPR003960">
    <property type="entry name" value="ATPase_AAA_CS"/>
</dbReference>
<dbReference type="GO" id="GO:0007033">
    <property type="term" value="P:vacuole organization"/>
    <property type="evidence" value="ECO:0007669"/>
    <property type="project" value="TreeGrafter"/>
</dbReference>
<dbReference type="InterPro" id="IPR050304">
    <property type="entry name" value="MT-severing_AAA_ATPase"/>
</dbReference>
<evidence type="ECO:0000313" key="3">
    <source>
        <dbReference type="Proteomes" id="UP000046393"/>
    </source>
</evidence>
<proteinExistence type="inferred from homology"/>
<sequence>MASTGAVTDCLNTCLLCMQTAITEIQSSPLQDKDSVCKAGDSFDTFAVARKEAILRTVVSEKSRLPSFKDVVGLDEAKRALQEALIDPITYPEWFAFSDLKPWRCVLLFGPPGNGKTHLAKSIAAELDSRFYVVSSSDLISTWSGQSEKMIRELFDDALGFDGVSIIFIDEVDSLCRKRCSNEEDGNRRIKTELLLQLQRLYCSGNKTVLICATNCPWDLDTAFLRRFEKKIYVGLPTLESRKMLLKKLISVSLKFCEKNIDWDFFAHSTEGFSGDDIRRLAREIAFLQFRKYKEKRLNFSRTVEVKIEQICVNANEFSDVLKQFDRSLDIDTLNRFADFK</sequence>
<dbReference type="InterPro" id="IPR003959">
    <property type="entry name" value="ATPase_AAA_core"/>
</dbReference>
<dbReference type="GO" id="GO:0005524">
    <property type="term" value="F:ATP binding"/>
    <property type="evidence" value="ECO:0007669"/>
    <property type="project" value="UniProtKB-KW"/>
</dbReference>
<dbReference type="PANTHER" id="PTHR23074:SF72">
    <property type="entry name" value="VACUOLAR PROTEIN SORTING-ASSOCIATED PROTEIN 4B"/>
    <property type="match status" value="1"/>
</dbReference>
<evidence type="ECO:0000313" key="4">
    <source>
        <dbReference type="WBParaSite" id="SMUV_0000405901-mRNA-1"/>
    </source>
</evidence>
<comment type="similarity">
    <text evidence="1">Belongs to the AAA ATPase family.</text>
</comment>
<dbReference type="SUPFAM" id="SSF52540">
    <property type="entry name" value="P-loop containing nucleoside triphosphate hydrolases"/>
    <property type="match status" value="1"/>
</dbReference>
<dbReference type="SMART" id="SM00382">
    <property type="entry name" value="AAA"/>
    <property type="match status" value="1"/>
</dbReference>
<keyword evidence="3" id="KW-1185">Reference proteome</keyword>
<dbReference type="Proteomes" id="UP000046393">
    <property type="component" value="Unplaced"/>
</dbReference>
<organism evidence="3 4">
    <name type="scientific">Syphacia muris</name>
    <dbReference type="NCBI Taxonomy" id="451379"/>
    <lineage>
        <taxon>Eukaryota</taxon>
        <taxon>Metazoa</taxon>
        <taxon>Ecdysozoa</taxon>
        <taxon>Nematoda</taxon>
        <taxon>Chromadorea</taxon>
        <taxon>Rhabditida</taxon>
        <taxon>Spirurina</taxon>
        <taxon>Oxyuridomorpha</taxon>
        <taxon>Oxyuroidea</taxon>
        <taxon>Oxyuridae</taxon>
        <taxon>Syphacia</taxon>
    </lineage>
</organism>
<dbReference type="AlphaFoldDB" id="A0A0N5AI30"/>
<evidence type="ECO:0000259" key="2">
    <source>
        <dbReference type="SMART" id="SM00382"/>
    </source>
</evidence>
<keyword evidence="1" id="KW-0067">ATP-binding</keyword>
<dbReference type="Gene3D" id="3.40.50.300">
    <property type="entry name" value="P-loop containing nucleotide triphosphate hydrolases"/>
    <property type="match status" value="1"/>
</dbReference>
<keyword evidence="1" id="KW-0547">Nucleotide-binding</keyword>
<name>A0A0N5AI30_9BILA</name>
<protein>
    <submittedName>
        <fullName evidence="4">AAA domain-containing protein</fullName>
    </submittedName>
</protein>
<dbReference type="GO" id="GO:0016887">
    <property type="term" value="F:ATP hydrolysis activity"/>
    <property type="evidence" value="ECO:0007669"/>
    <property type="project" value="InterPro"/>
</dbReference>
<dbReference type="GO" id="GO:0016197">
    <property type="term" value="P:endosomal transport"/>
    <property type="evidence" value="ECO:0007669"/>
    <property type="project" value="TreeGrafter"/>
</dbReference>
<reference evidence="4" key="1">
    <citation type="submission" date="2017-02" db="UniProtKB">
        <authorList>
            <consortium name="WormBaseParasite"/>
        </authorList>
    </citation>
    <scope>IDENTIFICATION</scope>
</reference>
<evidence type="ECO:0000256" key="1">
    <source>
        <dbReference type="RuleBase" id="RU003651"/>
    </source>
</evidence>
<dbReference type="STRING" id="451379.A0A0N5AI30"/>
<accession>A0A0N5AI30</accession>
<dbReference type="InterPro" id="IPR003593">
    <property type="entry name" value="AAA+_ATPase"/>
</dbReference>
<dbReference type="Gene3D" id="1.10.8.60">
    <property type="match status" value="1"/>
</dbReference>
<dbReference type="PANTHER" id="PTHR23074">
    <property type="entry name" value="AAA DOMAIN-CONTAINING"/>
    <property type="match status" value="1"/>
</dbReference>
<feature type="domain" description="AAA+ ATPase" evidence="2">
    <location>
        <begin position="102"/>
        <end position="238"/>
    </location>
</feature>
<dbReference type="InterPro" id="IPR027417">
    <property type="entry name" value="P-loop_NTPase"/>
</dbReference>
<dbReference type="Pfam" id="PF00004">
    <property type="entry name" value="AAA"/>
    <property type="match status" value="1"/>
</dbReference>